<reference evidence="8" key="1">
    <citation type="journal article" date="2018" name="DNA Res.">
        <title>Multiple hybrid de novo genome assembly of finger millet, an orphan allotetraploid crop.</title>
        <authorList>
            <person name="Hatakeyama M."/>
            <person name="Aluri S."/>
            <person name="Balachadran M.T."/>
            <person name="Sivarajan S.R."/>
            <person name="Patrignani A."/>
            <person name="Gruter S."/>
            <person name="Poveda L."/>
            <person name="Shimizu-Inatsugi R."/>
            <person name="Baeten J."/>
            <person name="Francoijs K.J."/>
            <person name="Nataraja K.N."/>
            <person name="Reddy Y.A.N."/>
            <person name="Phadnis S."/>
            <person name="Ravikumar R.L."/>
            <person name="Schlapbach R."/>
            <person name="Sreeman S.M."/>
            <person name="Shimizu K.K."/>
        </authorList>
    </citation>
    <scope>NUCLEOTIDE SEQUENCE</scope>
</reference>
<evidence type="ECO:0000256" key="4">
    <source>
        <dbReference type="ARBA" id="ARBA00022840"/>
    </source>
</evidence>
<gene>
    <name evidence="8" type="primary">ga03098</name>
    <name evidence="8" type="ORF">PR202_ga03098</name>
</gene>
<dbReference type="InterPro" id="IPR008926">
    <property type="entry name" value="RNR_R1-su_N"/>
</dbReference>
<dbReference type="InterPro" id="IPR000788">
    <property type="entry name" value="RNR_lg_C"/>
</dbReference>
<feature type="domain" description="ATP-cone" evidence="7">
    <location>
        <begin position="1"/>
        <end position="92"/>
    </location>
</feature>
<evidence type="ECO:0000313" key="8">
    <source>
        <dbReference type="EMBL" id="GJM87170.1"/>
    </source>
</evidence>
<dbReference type="Gene3D" id="3.20.70.20">
    <property type="match status" value="3"/>
</dbReference>
<dbReference type="GO" id="GO:0005971">
    <property type="term" value="C:ribonucleoside-diphosphate reductase complex"/>
    <property type="evidence" value="ECO:0007669"/>
    <property type="project" value="TreeGrafter"/>
</dbReference>
<dbReference type="PROSITE" id="PS51161">
    <property type="entry name" value="ATP_CONE"/>
    <property type="match status" value="1"/>
</dbReference>
<keyword evidence="5" id="KW-0215">Deoxyribonucleotide synthesis</keyword>
<dbReference type="Proteomes" id="UP001054889">
    <property type="component" value="Unassembled WGS sequence"/>
</dbReference>
<evidence type="ECO:0000259" key="7">
    <source>
        <dbReference type="PROSITE" id="PS51161"/>
    </source>
</evidence>
<evidence type="ECO:0000256" key="6">
    <source>
        <dbReference type="PROSITE-ProRule" id="PRU00492"/>
    </source>
</evidence>
<comment type="similarity">
    <text evidence="1">Belongs to the ribonucleoside diphosphate reductase large chain family.</text>
</comment>
<dbReference type="Pfam" id="PF02867">
    <property type="entry name" value="Ribonuc_red_lgC"/>
    <property type="match status" value="2"/>
</dbReference>
<dbReference type="AlphaFoldDB" id="A0AAV5BN98"/>
<dbReference type="InterPro" id="IPR005144">
    <property type="entry name" value="ATP-cone_dom"/>
</dbReference>
<name>A0AAV5BN98_ELECO</name>
<dbReference type="InterPro" id="IPR013346">
    <property type="entry name" value="NrdE_NrdA_C"/>
</dbReference>
<dbReference type="PANTHER" id="PTHR11573">
    <property type="entry name" value="RIBONUCLEOSIDE-DIPHOSPHATE REDUCTASE LARGE CHAIN"/>
    <property type="match status" value="1"/>
</dbReference>
<dbReference type="GO" id="GO:0009263">
    <property type="term" value="P:deoxyribonucleotide biosynthetic process"/>
    <property type="evidence" value="ECO:0007669"/>
    <property type="project" value="UniProtKB-KW"/>
</dbReference>
<evidence type="ECO:0000313" key="9">
    <source>
        <dbReference type="Proteomes" id="UP001054889"/>
    </source>
</evidence>
<protein>
    <recommendedName>
        <fullName evidence="7">ATP-cone domain-containing protein</fullName>
    </recommendedName>
</protein>
<dbReference type="EMBL" id="BQKI01000001">
    <property type="protein sequence ID" value="GJM87170.1"/>
    <property type="molecule type" value="Genomic_DNA"/>
</dbReference>
<comment type="caution">
    <text evidence="8">The sequence shown here is derived from an EMBL/GenBank/DDBJ whole genome shotgun (WGS) entry which is preliminary data.</text>
</comment>
<dbReference type="GO" id="GO:0004748">
    <property type="term" value="F:ribonucleoside-diphosphate reductase activity, thioredoxin disulfide as acceptor"/>
    <property type="evidence" value="ECO:0007669"/>
    <property type="project" value="TreeGrafter"/>
</dbReference>
<dbReference type="InterPro" id="IPR039718">
    <property type="entry name" value="Rrm1"/>
</dbReference>
<reference evidence="8" key="2">
    <citation type="submission" date="2021-12" db="EMBL/GenBank/DDBJ databases">
        <title>Resequencing data analysis of finger millet.</title>
        <authorList>
            <person name="Hatakeyama M."/>
            <person name="Aluri S."/>
            <person name="Balachadran M.T."/>
            <person name="Sivarajan S.R."/>
            <person name="Poveda L."/>
            <person name="Shimizu-Inatsugi R."/>
            <person name="Schlapbach R."/>
            <person name="Sreeman S.M."/>
            <person name="Shimizu K.K."/>
        </authorList>
    </citation>
    <scope>NUCLEOTIDE SEQUENCE</scope>
</reference>
<accession>A0AAV5BN98</accession>
<dbReference type="Pfam" id="PF03477">
    <property type="entry name" value="ATP-cone"/>
    <property type="match status" value="1"/>
</dbReference>
<dbReference type="PANTHER" id="PTHR11573:SF32">
    <property type="entry name" value="RIBONUCLEOSIDE-DIPHOSPHATE REDUCTASE"/>
    <property type="match status" value="1"/>
</dbReference>
<evidence type="ECO:0000256" key="5">
    <source>
        <dbReference type="ARBA" id="ARBA00023116"/>
    </source>
</evidence>
<dbReference type="PROSITE" id="PS00089">
    <property type="entry name" value="RIBORED_LARGE"/>
    <property type="match status" value="1"/>
</dbReference>
<dbReference type="SUPFAM" id="SSF48168">
    <property type="entry name" value="R1 subunit of ribonucleotide reductase, N-terminal domain"/>
    <property type="match status" value="1"/>
</dbReference>
<proteinExistence type="inferred from homology"/>
<organism evidence="8 9">
    <name type="scientific">Eleusine coracana subsp. coracana</name>
    <dbReference type="NCBI Taxonomy" id="191504"/>
    <lineage>
        <taxon>Eukaryota</taxon>
        <taxon>Viridiplantae</taxon>
        <taxon>Streptophyta</taxon>
        <taxon>Embryophyta</taxon>
        <taxon>Tracheophyta</taxon>
        <taxon>Spermatophyta</taxon>
        <taxon>Magnoliopsida</taxon>
        <taxon>Liliopsida</taxon>
        <taxon>Poales</taxon>
        <taxon>Poaceae</taxon>
        <taxon>PACMAD clade</taxon>
        <taxon>Chloridoideae</taxon>
        <taxon>Cynodonteae</taxon>
        <taxon>Eleusininae</taxon>
        <taxon>Eleusine</taxon>
    </lineage>
</organism>
<evidence type="ECO:0000256" key="2">
    <source>
        <dbReference type="ARBA" id="ARBA00022533"/>
    </source>
</evidence>
<dbReference type="FunFam" id="3.20.70.20:FF:000035">
    <property type="entry name" value="Predicted protein"/>
    <property type="match status" value="1"/>
</dbReference>
<evidence type="ECO:0000256" key="1">
    <source>
        <dbReference type="ARBA" id="ARBA00010406"/>
    </source>
</evidence>
<dbReference type="SUPFAM" id="SSF51998">
    <property type="entry name" value="PFL-like glycyl radical enzymes"/>
    <property type="match status" value="1"/>
</dbReference>
<keyword evidence="2" id="KW-0021">Allosteric enzyme</keyword>
<dbReference type="GO" id="GO:0005524">
    <property type="term" value="F:ATP binding"/>
    <property type="evidence" value="ECO:0007669"/>
    <property type="project" value="UniProtKB-UniRule"/>
</dbReference>
<keyword evidence="4 6" id="KW-0067">ATP-binding</keyword>
<evidence type="ECO:0000256" key="3">
    <source>
        <dbReference type="ARBA" id="ARBA00022741"/>
    </source>
</evidence>
<keyword evidence="3 6" id="KW-0547">Nucleotide-binding</keyword>
<keyword evidence="9" id="KW-1185">Reference proteome</keyword>
<sequence>MYVMKRDGLQEPVQFDKITARLKKLSYGLSEEHCDPVLVAQKVCAGVYKGVTTSQLDELAAETAAAMTASHPDYASLAARIAVSNLHKNTLKSFSETVKLLFTNCDERSGLMAPLIADDVYLIVMKSAARLDSEIIYDRDFDYDYFGFKTLERSYLLKVGGKNISYDVSALVYSCFPNPVQCWHSKAPRIGVPIHNIRATGSYIRGTNGTSNGIVPMLRVFNDTARYVDQGGGKRKGAFAVYLEPWHPDIFEFLDLRKNHGKGKAKKVVSAQALWFDILKAQIETGTPYMLYKDSCNRKSNQQNLGTIKSSNLCTEIIEYTSPSETAVCNLASIALPRFVREKDVPIESHPTKLVGSIGTKTRYFDFDKLAEAQQLNKDIFETIYYHALKASAELAAKEGPYETYLGSPVSKGILQPDMWNVVPSNRWNWSAIRQKISQVGLRNSLLVAPMPTASTSQILGNNECFEPYTSNIYSRRVLSGEFVIVNKHLLHDLTEMGLWSPVLKNQIIYENGSVQNITEVPDDLKEIYKTVWEIKQKTIVDMAVDRGCFIDQIQSLNIHMDQPNSGKLTSLHFHAWSKGLKTGMYYLRTRAAADAIKFTVDTTLLKDNQEIAEDDVETKLAEMICSLNNRDECLACGS</sequence>
<dbReference type="PRINTS" id="PR01183">
    <property type="entry name" value="RIBORDTASEM1"/>
</dbReference>